<keyword evidence="2" id="KW-0472">Membrane</keyword>
<feature type="region of interest" description="Disordered" evidence="1">
    <location>
        <begin position="804"/>
        <end position="824"/>
    </location>
</feature>
<protein>
    <recommendedName>
        <fullName evidence="5">Secreted protein</fullName>
    </recommendedName>
</protein>
<feature type="compositionally biased region" description="Acidic residues" evidence="1">
    <location>
        <begin position="364"/>
        <end position="378"/>
    </location>
</feature>
<proteinExistence type="predicted"/>
<evidence type="ECO:0000256" key="1">
    <source>
        <dbReference type="SAM" id="MobiDB-lite"/>
    </source>
</evidence>
<feature type="compositionally biased region" description="Acidic residues" evidence="1">
    <location>
        <begin position="809"/>
        <end position="824"/>
    </location>
</feature>
<feature type="region of interest" description="Disordered" evidence="1">
    <location>
        <begin position="343"/>
        <end position="387"/>
    </location>
</feature>
<name>A0ABX7PT99_9ACTN</name>
<reference evidence="3 4" key="1">
    <citation type="submission" date="2017-06" db="EMBL/GenBank/DDBJ databases">
        <title>Complete Genome Sequence of the Soil Carbazole-Degrading Bacterium Nocardioides aromaticivorans IC177.</title>
        <authorList>
            <person name="Vejarano F."/>
            <person name="Suzuki-Minakuchi C."/>
            <person name="Ohtsubo Y."/>
            <person name="Tsuda M."/>
            <person name="Okada K."/>
            <person name="Nojiri H."/>
        </authorList>
    </citation>
    <scope>NUCLEOTIDE SEQUENCE [LARGE SCALE GENOMIC DNA]</scope>
    <source>
        <strain evidence="3 4">IC177</strain>
    </source>
</reference>
<evidence type="ECO:0000313" key="3">
    <source>
        <dbReference type="EMBL" id="QSR28855.1"/>
    </source>
</evidence>
<dbReference type="EMBL" id="CP022295">
    <property type="protein sequence ID" value="QSR28855.1"/>
    <property type="molecule type" value="Genomic_DNA"/>
</dbReference>
<evidence type="ECO:0000313" key="4">
    <source>
        <dbReference type="Proteomes" id="UP000662818"/>
    </source>
</evidence>
<keyword evidence="2" id="KW-1133">Transmembrane helix</keyword>
<feature type="transmembrane region" description="Helical" evidence="2">
    <location>
        <begin position="774"/>
        <end position="796"/>
    </location>
</feature>
<dbReference type="InterPro" id="IPR046112">
    <property type="entry name" value="DUF6049"/>
</dbReference>
<gene>
    <name evidence="3" type="ORF">CFH99_24855</name>
</gene>
<evidence type="ECO:0008006" key="5">
    <source>
        <dbReference type="Google" id="ProtNLM"/>
    </source>
</evidence>
<evidence type="ECO:0000256" key="2">
    <source>
        <dbReference type="SAM" id="Phobius"/>
    </source>
</evidence>
<sequence>MAGLGEQRSELVDDRSDAVQLGVDSGLHVDQAQGRAGRWRGGAVGVGHGWGVYEPDAAGTERGRGVPEPHRAPHYPRDVVVRRSLLPWGVLTTLLIGLLGMAAPASARPDDDTYDAPLEITIADLTPGVLPRNGPLEIRGTVTNTDLETWSKIRLYPVFNVGAECTTTSCAEVMTTAADLAAAADSDPVAPIGVRETNVRFDLGTLEPGQSASYTLTVPQAVLRTLFPDPKTGVYWLGVHALGGSAHTPDDSITADGRARTFLPSVRSPNGPEVDTAVVLPLRGRITHAEDGTVADAGAWTEALGVDGQLGGPLAFGAAAGLAPVTWLLDPAVPDAVRQLADGNPARKVTPVPDPNEPTPSNEPSDDGDGAAEEEPDTDTPLARSARSWLAQAESEVGDGTLATLPYGDPDLASAADSLPSLYRAAREQTGPELSSWDLDALPVAGSPDGYLPANAISAVDDGAVLLLGDQMFPRETFSARPPVAGLVGDRPVVITSTAAATGGPGPDAELSPVALRQRILAEAVVRLLRAGDKDPDPLVVVLPSSVSAAGASSFWSGLDQPWINLSGLDDLVVEPGTGADGKVAADRQIDPADLSYPPGQEDEELPGTVLVEAGQLIRAARAYQAILGDDYTVGGELLREALAGSSYAQRGDAQAAWRLATTRMWVEGQLDKVTIEAPDGVTLSGTSGGFNVSVRNDLDEPVTVAIDATADSGATIEVANPIRLAAHSRTSVPIDATMSRTGVHNVTLRLTDVDGTALGADDTLPLRTGQAGVVIWAIIGSGAGILFVAIAIRLVRRFRRRGRPADDTAGDDTAGDDTAGETA</sequence>
<dbReference type="Pfam" id="PF19516">
    <property type="entry name" value="DUF6049"/>
    <property type="match status" value="2"/>
</dbReference>
<keyword evidence="4" id="KW-1185">Reference proteome</keyword>
<dbReference type="Proteomes" id="UP000662818">
    <property type="component" value="Chromosome"/>
</dbReference>
<keyword evidence="2" id="KW-0812">Transmembrane</keyword>
<accession>A0ABX7PT99</accession>
<organism evidence="3 4">
    <name type="scientific">Nocardioides aromaticivorans</name>
    <dbReference type="NCBI Taxonomy" id="200618"/>
    <lineage>
        <taxon>Bacteria</taxon>
        <taxon>Bacillati</taxon>
        <taxon>Actinomycetota</taxon>
        <taxon>Actinomycetes</taxon>
        <taxon>Propionibacteriales</taxon>
        <taxon>Nocardioidaceae</taxon>
        <taxon>Nocardioides</taxon>
    </lineage>
</organism>